<reference evidence="1" key="1">
    <citation type="submission" date="2018-05" db="EMBL/GenBank/DDBJ databases">
        <authorList>
            <person name="Lanie J.A."/>
            <person name="Ng W.-L."/>
            <person name="Kazmierczak K.M."/>
            <person name="Andrzejewski T.M."/>
            <person name="Davidsen T.M."/>
            <person name="Wayne K.J."/>
            <person name="Tettelin H."/>
            <person name="Glass J.I."/>
            <person name="Rusch D."/>
            <person name="Podicherti R."/>
            <person name="Tsui H.-C.T."/>
            <person name="Winkler M.E."/>
        </authorList>
    </citation>
    <scope>NUCLEOTIDE SEQUENCE</scope>
</reference>
<evidence type="ECO:0000313" key="1">
    <source>
        <dbReference type="EMBL" id="SVA09528.1"/>
    </source>
</evidence>
<gene>
    <name evidence="1" type="ORF">METZ01_LOCUS62382</name>
</gene>
<accession>A0A381T1U9</accession>
<proteinExistence type="predicted"/>
<protein>
    <submittedName>
        <fullName evidence="1">Uncharacterized protein</fullName>
    </submittedName>
</protein>
<dbReference type="AlphaFoldDB" id="A0A381T1U9"/>
<organism evidence="1">
    <name type="scientific">marine metagenome</name>
    <dbReference type="NCBI Taxonomy" id="408172"/>
    <lineage>
        <taxon>unclassified sequences</taxon>
        <taxon>metagenomes</taxon>
        <taxon>ecological metagenomes</taxon>
    </lineage>
</organism>
<name>A0A381T1U9_9ZZZZ</name>
<dbReference type="EMBL" id="UINC01003821">
    <property type="protein sequence ID" value="SVA09528.1"/>
    <property type="molecule type" value="Genomic_DNA"/>
</dbReference>
<sequence length="27" mass="3073">MIQDLETYRQESGVYTNSTCWLVHAGA</sequence>